<reference evidence="2" key="1">
    <citation type="submission" date="2018-11" db="EMBL/GenBank/DDBJ databases">
        <authorList>
            <consortium name="Pathogen Informatics"/>
        </authorList>
    </citation>
    <scope>NUCLEOTIDE SEQUENCE</scope>
</reference>
<evidence type="ECO:0000313" key="3">
    <source>
        <dbReference type="Proteomes" id="UP000784294"/>
    </source>
</evidence>
<feature type="region of interest" description="Disordered" evidence="1">
    <location>
        <begin position="33"/>
        <end position="105"/>
    </location>
</feature>
<proteinExistence type="predicted"/>
<gene>
    <name evidence="2" type="ORF">PXEA_LOCUS29927</name>
</gene>
<organism evidence="2 3">
    <name type="scientific">Protopolystoma xenopodis</name>
    <dbReference type="NCBI Taxonomy" id="117903"/>
    <lineage>
        <taxon>Eukaryota</taxon>
        <taxon>Metazoa</taxon>
        <taxon>Spiralia</taxon>
        <taxon>Lophotrochozoa</taxon>
        <taxon>Platyhelminthes</taxon>
        <taxon>Monogenea</taxon>
        <taxon>Polyopisthocotylea</taxon>
        <taxon>Polystomatidea</taxon>
        <taxon>Polystomatidae</taxon>
        <taxon>Protopolystoma</taxon>
    </lineage>
</organism>
<keyword evidence="3" id="KW-1185">Reference proteome</keyword>
<feature type="compositionally biased region" description="Basic residues" evidence="1">
    <location>
        <begin position="33"/>
        <end position="47"/>
    </location>
</feature>
<sequence length="105" mass="12064">MLAEWPLLKGQEELNKLHDPLRVSKSWRRRRFARTQRTTGRHVRKIHSLKDPSANVTHPAETRPGWTLRTPTQLTSAQSSNNRGGKSSPQRPTFMQTSRHPCSSL</sequence>
<dbReference type="Proteomes" id="UP000784294">
    <property type="component" value="Unassembled WGS sequence"/>
</dbReference>
<feature type="compositionally biased region" description="Polar residues" evidence="1">
    <location>
        <begin position="69"/>
        <end position="105"/>
    </location>
</feature>
<dbReference type="AlphaFoldDB" id="A0A3S5AGH0"/>
<evidence type="ECO:0000256" key="1">
    <source>
        <dbReference type="SAM" id="MobiDB-lite"/>
    </source>
</evidence>
<evidence type="ECO:0000313" key="2">
    <source>
        <dbReference type="EMBL" id="VEL36487.1"/>
    </source>
</evidence>
<accession>A0A3S5AGH0</accession>
<protein>
    <submittedName>
        <fullName evidence="2">Uncharacterized protein</fullName>
    </submittedName>
</protein>
<dbReference type="EMBL" id="CAAALY010252342">
    <property type="protein sequence ID" value="VEL36487.1"/>
    <property type="molecule type" value="Genomic_DNA"/>
</dbReference>
<name>A0A3S5AGH0_9PLAT</name>
<comment type="caution">
    <text evidence="2">The sequence shown here is derived from an EMBL/GenBank/DDBJ whole genome shotgun (WGS) entry which is preliminary data.</text>
</comment>